<proteinExistence type="inferred from homology"/>
<evidence type="ECO:0000259" key="7">
    <source>
        <dbReference type="PROSITE" id="PS51352"/>
    </source>
</evidence>
<dbReference type="EMBL" id="MHIC01000038">
    <property type="protein sequence ID" value="OGY43984.1"/>
    <property type="molecule type" value="Genomic_DNA"/>
</dbReference>
<dbReference type="PANTHER" id="PTHR13887:SF14">
    <property type="entry name" value="DISULFIDE BOND FORMATION PROTEIN D"/>
    <property type="match status" value="1"/>
</dbReference>
<reference evidence="8 9" key="1">
    <citation type="journal article" date="2016" name="Nat. Commun.">
        <title>Thousands of microbial genomes shed light on interconnected biogeochemical processes in an aquifer system.</title>
        <authorList>
            <person name="Anantharaman K."/>
            <person name="Brown C.T."/>
            <person name="Hug L.A."/>
            <person name="Sharon I."/>
            <person name="Castelle C.J."/>
            <person name="Probst A.J."/>
            <person name="Thomas B.C."/>
            <person name="Singh A."/>
            <person name="Wilkins M.J."/>
            <person name="Karaoz U."/>
            <person name="Brodie E.L."/>
            <person name="Williams K.H."/>
            <person name="Hubbard S.S."/>
            <person name="Banfield J.F."/>
        </authorList>
    </citation>
    <scope>NUCLEOTIDE SEQUENCE [LARGE SCALE GENOMIC DNA]</scope>
</reference>
<dbReference type="Gene3D" id="3.40.30.10">
    <property type="entry name" value="Glutaredoxin"/>
    <property type="match status" value="1"/>
</dbReference>
<dbReference type="InterPro" id="IPR036249">
    <property type="entry name" value="Thioredoxin-like_sf"/>
</dbReference>
<dbReference type="STRING" id="1797533.A2731_02555"/>
<keyword evidence="4" id="KW-1015">Disulfide bond</keyword>
<keyword evidence="6" id="KW-1133">Transmembrane helix</keyword>
<organism evidence="8 9">
    <name type="scientific">Candidatus Buchananbacteria bacterium RIFCSPHIGHO2_01_FULL_39_8</name>
    <dbReference type="NCBI Taxonomy" id="1797533"/>
    <lineage>
        <taxon>Bacteria</taxon>
        <taxon>Candidatus Buchananiibacteriota</taxon>
    </lineage>
</organism>
<dbReference type="Proteomes" id="UP000176241">
    <property type="component" value="Unassembled WGS sequence"/>
</dbReference>
<feature type="domain" description="Thioredoxin" evidence="7">
    <location>
        <begin position="64"/>
        <end position="257"/>
    </location>
</feature>
<dbReference type="PANTHER" id="PTHR13887">
    <property type="entry name" value="GLUTATHIONE S-TRANSFERASE KAPPA"/>
    <property type="match status" value="1"/>
</dbReference>
<keyword evidence="2" id="KW-0732">Signal</keyword>
<dbReference type="InterPro" id="IPR013766">
    <property type="entry name" value="Thioredoxin_domain"/>
</dbReference>
<evidence type="ECO:0000256" key="5">
    <source>
        <dbReference type="ARBA" id="ARBA00023284"/>
    </source>
</evidence>
<comment type="similarity">
    <text evidence="1">Belongs to the thioredoxin family. DsbA subfamily.</text>
</comment>
<name>A0A1G1XVJ7_9BACT</name>
<keyword evidence="3" id="KW-0560">Oxidoreductase</keyword>
<evidence type="ECO:0000313" key="9">
    <source>
        <dbReference type="Proteomes" id="UP000176241"/>
    </source>
</evidence>
<dbReference type="InterPro" id="IPR012336">
    <property type="entry name" value="Thioredoxin-like_fold"/>
</dbReference>
<sequence>MYSNENQSNKPSLQQSDVIFERKTRNPKRWYKRWWGRIIIIFLAILLVIFIALSIYVIRVTYLLRTGQITPQQLFGSGFPEDQFRDSLVLEDPNDPFLGLPDAKVVIVEFSDFQCPFCAASYPVIKQVLRSYGDQVRFVYKDFPAFETHPEALIAALAGQCAHEQGKFWEMHDKIFENQANITEADLKRYAVQIGLNSIQFGTCLGSDKYLSEVEKDLRKGLELGVEATPTFFINNIKVRGAAPYEVFQKAIVAELNK</sequence>
<accession>A0A1G1XVJ7</accession>
<evidence type="ECO:0000256" key="2">
    <source>
        <dbReference type="ARBA" id="ARBA00022729"/>
    </source>
</evidence>
<feature type="transmembrane region" description="Helical" evidence="6">
    <location>
        <begin position="34"/>
        <end position="58"/>
    </location>
</feature>
<dbReference type="PROSITE" id="PS51352">
    <property type="entry name" value="THIOREDOXIN_2"/>
    <property type="match status" value="1"/>
</dbReference>
<keyword evidence="6" id="KW-0812">Transmembrane</keyword>
<evidence type="ECO:0000256" key="3">
    <source>
        <dbReference type="ARBA" id="ARBA00023002"/>
    </source>
</evidence>
<evidence type="ECO:0000256" key="1">
    <source>
        <dbReference type="ARBA" id="ARBA00005791"/>
    </source>
</evidence>
<evidence type="ECO:0000256" key="6">
    <source>
        <dbReference type="SAM" id="Phobius"/>
    </source>
</evidence>
<dbReference type="SUPFAM" id="SSF52833">
    <property type="entry name" value="Thioredoxin-like"/>
    <property type="match status" value="1"/>
</dbReference>
<keyword evidence="6" id="KW-0472">Membrane</keyword>
<dbReference type="AlphaFoldDB" id="A0A1G1XVJ7"/>
<dbReference type="Pfam" id="PF13462">
    <property type="entry name" value="Thioredoxin_4"/>
    <property type="match status" value="1"/>
</dbReference>
<comment type="caution">
    <text evidence="8">The sequence shown here is derived from an EMBL/GenBank/DDBJ whole genome shotgun (WGS) entry which is preliminary data.</text>
</comment>
<gene>
    <name evidence="8" type="ORF">A2731_02555</name>
</gene>
<evidence type="ECO:0000313" key="8">
    <source>
        <dbReference type="EMBL" id="OGY43984.1"/>
    </source>
</evidence>
<protein>
    <recommendedName>
        <fullName evidence="7">Thioredoxin domain-containing protein</fullName>
    </recommendedName>
</protein>
<dbReference type="GO" id="GO:0016491">
    <property type="term" value="F:oxidoreductase activity"/>
    <property type="evidence" value="ECO:0007669"/>
    <property type="project" value="UniProtKB-KW"/>
</dbReference>
<evidence type="ECO:0000256" key="4">
    <source>
        <dbReference type="ARBA" id="ARBA00023157"/>
    </source>
</evidence>
<keyword evidence="5" id="KW-0676">Redox-active center</keyword>